<dbReference type="Proteomes" id="UP000252893">
    <property type="component" value="Unassembled WGS sequence"/>
</dbReference>
<proteinExistence type="predicted"/>
<dbReference type="AlphaFoldDB" id="A0A366DLR1"/>
<name>A0A366DLR1_9HYPH</name>
<evidence type="ECO:0000313" key="2">
    <source>
        <dbReference type="Proteomes" id="UP000252893"/>
    </source>
</evidence>
<evidence type="ECO:0000313" key="1">
    <source>
        <dbReference type="EMBL" id="RBO91023.1"/>
    </source>
</evidence>
<accession>A0A366DLR1</accession>
<reference evidence="1 2" key="1">
    <citation type="submission" date="2018-06" db="EMBL/GenBank/DDBJ databases">
        <title>Genomic Encyclopedia of Type Strains, Phase IV (KMG-IV): sequencing the most valuable type-strain genomes for metagenomic binning, comparative biology and taxonomic classification.</title>
        <authorList>
            <person name="Goeker M."/>
        </authorList>
    </citation>
    <scope>NUCLEOTIDE SEQUENCE [LARGE SCALE GENOMIC DNA]</scope>
    <source>
        <strain evidence="1 2">DSM 25619</strain>
    </source>
</reference>
<dbReference type="InterPro" id="IPR019546">
    <property type="entry name" value="TAT_signal_bac_arc"/>
</dbReference>
<dbReference type="NCBIfam" id="TIGR01409">
    <property type="entry name" value="TAT_signal_seq"/>
    <property type="match status" value="1"/>
</dbReference>
<dbReference type="RefSeq" id="WP_113945982.1">
    <property type="nucleotide sequence ID" value="NZ_JBHEEG010000019.1"/>
</dbReference>
<comment type="caution">
    <text evidence="1">The sequence shown here is derived from an EMBL/GenBank/DDBJ whole genome shotgun (WGS) entry which is preliminary data.</text>
</comment>
<gene>
    <name evidence="1" type="ORF">DFR47_11020</name>
</gene>
<sequence>MNRRSFLRAAPVAGAVMAAPALDASSPMTLEELCDYHIEKLCEAM</sequence>
<protein>
    <submittedName>
        <fullName evidence="1">Secreted protein</fullName>
    </submittedName>
</protein>
<keyword evidence="2" id="KW-1185">Reference proteome</keyword>
<organism evidence="1 2">
    <name type="scientific">Pseudochrobactrum asaccharolyticum</name>
    <dbReference type="NCBI Taxonomy" id="354351"/>
    <lineage>
        <taxon>Bacteria</taxon>
        <taxon>Pseudomonadati</taxon>
        <taxon>Pseudomonadota</taxon>
        <taxon>Alphaproteobacteria</taxon>
        <taxon>Hyphomicrobiales</taxon>
        <taxon>Brucellaceae</taxon>
        <taxon>Pseudochrobactrum</taxon>
    </lineage>
</organism>
<dbReference type="EMBL" id="QNRH01000010">
    <property type="protein sequence ID" value="RBO91023.1"/>
    <property type="molecule type" value="Genomic_DNA"/>
</dbReference>